<keyword evidence="2" id="KW-1185">Reference proteome</keyword>
<dbReference type="Pfam" id="PF09609">
    <property type="entry name" value="Cas_GSU0054"/>
    <property type="match status" value="1"/>
</dbReference>
<dbReference type="EMBL" id="JAGIOO010000001">
    <property type="protein sequence ID" value="MBP2477669.1"/>
    <property type="molecule type" value="Genomic_DNA"/>
</dbReference>
<reference evidence="1 2" key="1">
    <citation type="submission" date="2021-03" db="EMBL/GenBank/DDBJ databases">
        <title>Sequencing the genomes of 1000 actinobacteria strains.</title>
        <authorList>
            <person name="Klenk H.-P."/>
        </authorList>
    </citation>
    <scope>NUCLEOTIDE SEQUENCE [LARGE SCALE GENOMIC DNA]</scope>
    <source>
        <strain evidence="1 2">DSM 44580</strain>
    </source>
</reference>
<proteinExistence type="predicted"/>
<sequence length="474" mass="52034">MLAVRVQLLHGRYEAAGSREMSRAEWPPHPARLHCALLAGAHSSAHARLLRWLEAQDPPQVWADAQPAWEGEHHSYVVTGKTSASGGSQFHPARTSQARRRAVALLRHPEFVFVWPEVSVSETEAEVLAELAARVPYFGRSTATALLSVHHDPADLADLDDLDLAHFIPDTGTTAGRLVELRVPYRGYTDALDAAFAEGRRAWEVSGPPRTYLLADHQMEEQVEAEPEAPGGPFVDMLMFGLPRGFHLDGLHAGRVTGKLRHTVMARVPDPVPAQVSGHGADDRAHVAYLPILDAGHRHAGGHLLGVALGLPKMDPADRRRLLQAVGNPAAPLALELGGAKVELQIEGRAQDRAARRLDKSWWQRPATRWATVTPMVLEHYCGLDHEEEEIARSCRRAGLPEPVEIIPGTAPMIRGGAALRREHLPRKEKGPRPFAHVLLRFPVPVRGPVLLGAQRYLGMGLFAPLPDQDDRDE</sequence>
<gene>
    <name evidence="1" type="ORF">JOF53_006541</name>
</gene>
<dbReference type="NCBIfam" id="TIGR02165">
    <property type="entry name" value="cas5_6_GSU0054"/>
    <property type="match status" value="1"/>
</dbReference>
<protein>
    <submittedName>
        <fullName evidence="1">CRISPR-associated protein Csb2</fullName>
    </submittedName>
</protein>
<name>A0ABS5AN97_9PSEU</name>
<evidence type="ECO:0000313" key="2">
    <source>
        <dbReference type="Proteomes" id="UP001519363"/>
    </source>
</evidence>
<accession>A0ABS5AN97</accession>
<dbReference type="Proteomes" id="UP001519363">
    <property type="component" value="Unassembled WGS sequence"/>
</dbReference>
<comment type="caution">
    <text evidence="1">The sequence shown here is derived from an EMBL/GenBank/DDBJ whole genome shotgun (WGS) entry which is preliminary data.</text>
</comment>
<organism evidence="1 2">
    <name type="scientific">Crossiella equi</name>
    <dbReference type="NCBI Taxonomy" id="130796"/>
    <lineage>
        <taxon>Bacteria</taxon>
        <taxon>Bacillati</taxon>
        <taxon>Actinomycetota</taxon>
        <taxon>Actinomycetes</taxon>
        <taxon>Pseudonocardiales</taxon>
        <taxon>Pseudonocardiaceae</taxon>
        <taxon>Crossiella</taxon>
    </lineage>
</organism>
<dbReference type="RefSeq" id="WP_143342866.1">
    <property type="nucleotide sequence ID" value="NZ_JAGIOO010000001.1"/>
</dbReference>
<evidence type="ECO:0000313" key="1">
    <source>
        <dbReference type="EMBL" id="MBP2477669.1"/>
    </source>
</evidence>
<dbReference type="InterPro" id="IPR019089">
    <property type="entry name" value="Cas_GSU0054"/>
</dbReference>